<feature type="signal peptide" evidence="2">
    <location>
        <begin position="1"/>
        <end position="24"/>
    </location>
</feature>
<protein>
    <recommendedName>
        <fullName evidence="4">Lipoprotein</fullName>
    </recommendedName>
</protein>
<evidence type="ECO:0008006" key="4">
    <source>
        <dbReference type="Google" id="ProtNLM"/>
    </source>
</evidence>
<dbReference type="PATRIC" id="fig|999432.5.peg.376"/>
<dbReference type="AlphaFoldDB" id="A0A0E2E9P7"/>
<feature type="chain" id="PRO_5002393729" description="Lipoprotein" evidence="2">
    <location>
        <begin position="25"/>
        <end position="285"/>
    </location>
</feature>
<dbReference type="Proteomes" id="UP000011705">
    <property type="component" value="Chromosome"/>
</dbReference>
<reference evidence="3" key="1">
    <citation type="submission" date="2012-01" db="EMBL/GenBank/DDBJ databases">
        <title>The Genome Sequence of Treponema denticola H-22.</title>
        <authorList>
            <consortium name="The Broad Institute Genome Sequencing Platform"/>
            <person name="Earl A."/>
            <person name="Ward D."/>
            <person name="Feldgarden M."/>
            <person name="Gevers D."/>
            <person name="Blanton J.M."/>
            <person name="Fenno C.J."/>
            <person name="Baranova O.V."/>
            <person name="Mathney J."/>
            <person name="Dewhirst F.E."/>
            <person name="Izard J."/>
            <person name="Young S.K."/>
            <person name="Zeng Q."/>
            <person name="Gargeya S."/>
            <person name="Fitzgerald M."/>
            <person name="Haas B."/>
            <person name="Abouelleil A."/>
            <person name="Alvarado L."/>
            <person name="Arachchi H.M."/>
            <person name="Berlin A."/>
            <person name="Chapman S.B."/>
            <person name="Gearin G."/>
            <person name="Goldberg J."/>
            <person name="Griggs A."/>
            <person name="Gujja S."/>
            <person name="Hansen M."/>
            <person name="Heiman D."/>
            <person name="Howarth C."/>
            <person name="Larimer J."/>
            <person name="Lui A."/>
            <person name="MacDonald P.J.P."/>
            <person name="McCowen C."/>
            <person name="Montmayeur A."/>
            <person name="Murphy C."/>
            <person name="Neiman D."/>
            <person name="Pearson M."/>
            <person name="Priest M."/>
            <person name="Roberts A."/>
            <person name="Saif S."/>
            <person name="Shea T."/>
            <person name="Sisk P."/>
            <person name="Stolte C."/>
            <person name="Sykes S."/>
            <person name="Wortman J."/>
            <person name="Nusbaum C."/>
            <person name="Birren B."/>
        </authorList>
    </citation>
    <scope>NUCLEOTIDE SEQUENCE [LARGE SCALE GENOMIC DNA]</scope>
    <source>
        <strain evidence="3">H-22</strain>
    </source>
</reference>
<evidence type="ECO:0000313" key="3">
    <source>
        <dbReference type="EMBL" id="EMB36172.1"/>
    </source>
</evidence>
<dbReference type="PROSITE" id="PS51257">
    <property type="entry name" value="PROKAR_LIPOPROTEIN"/>
    <property type="match status" value="1"/>
</dbReference>
<evidence type="ECO:0000256" key="2">
    <source>
        <dbReference type="SAM" id="SignalP"/>
    </source>
</evidence>
<feature type="region of interest" description="Disordered" evidence="1">
    <location>
        <begin position="255"/>
        <end position="285"/>
    </location>
</feature>
<comment type="caution">
    <text evidence="3">The sequence shown here is derived from an EMBL/GenBank/DDBJ whole genome shotgun (WGS) entry which is preliminary data.</text>
</comment>
<organism evidence="3">
    <name type="scientific">Treponema denticola H-22</name>
    <dbReference type="NCBI Taxonomy" id="999432"/>
    <lineage>
        <taxon>Bacteria</taxon>
        <taxon>Pseudomonadati</taxon>
        <taxon>Spirochaetota</taxon>
        <taxon>Spirochaetia</taxon>
        <taxon>Spirochaetales</taxon>
        <taxon>Treponemataceae</taxon>
        <taxon>Treponema</taxon>
    </lineage>
</organism>
<gene>
    <name evidence="3" type="ORF">HMPREF9726_00364</name>
</gene>
<proteinExistence type="predicted"/>
<dbReference type="EMBL" id="AGDV01000001">
    <property type="protein sequence ID" value="EMB36172.1"/>
    <property type="molecule type" value="Genomic_DNA"/>
</dbReference>
<keyword evidence="2" id="KW-0732">Signal</keyword>
<evidence type="ECO:0000256" key="1">
    <source>
        <dbReference type="SAM" id="MobiDB-lite"/>
    </source>
</evidence>
<dbReference type="RefSeq" id="WP_002682977.1">
    <property type="nucleotide sequence ID" value="NZ_CM001795.1"/>
</dbReference>
<dbReference type="HOGENOM" id="CLU_1041848_0_0_12"/>
<name>A0A0E2E9P7_TREDN</name>
<sequence>MKKKLLFFLIFISTILLLSSALTSCSNNKEKEIVYEKIKPKRIIKNNILIVLGKDYYERKDILKYLENEYALGSPDSHVRVLPYSDMVKATKQPRLRMINEKIEEQKTTILISIGIPEGGGRYLIQAAENNPNLSIISLLPMDEILPLEAASDIVVDFQIPKEIMNEEKDFLISDNEVMLLLVAAIFAGEDINAHNKNIKIFPIEEFQQAFFTAQTILGKTLFTNHHYTIKPYTDSDTGLQSHRYILIYKDFDESQETADDKENSGENETENDGIINPDKLEGGA</sequence>
<accession>A0A0E2E9P7</accession>